<proteinExistence type="predicted"/>
<feature type="transmembrane region" description="Helical" evidence="1">
    <location>
        <begin position="107"/>
        <end position="127"/>
    </location>
</feature>
<reference evidence="3" key="1">
    <citation type="journal article" date="2015" name="Nat. Genet.">
        <title>The genome and transcriptome of the zoonotic hookworm Ancylostoma ceylanicum identify infection-specific gene families.</title>
        <authorList>
            <person name="Schwarz E.M."/>
            <person name="Hu Y."/>
            <person name="Antoshechkin I."/>
            <person name="Miller M.M."/>
            <person name="Sternberg P.W."/>
            <person name="Aroian R.V."/>
        </authorList>
    </citation>
    <scope>NUCLEOTIDE SEQUENCE</scope>
    <source>
        <strain evidence="3">HY135</strain>
    </source>
</reference>
<keyword evidence="1" id="KW-0472">Membrane</keyword>
<accession>A0A016WYM8</accession>
<dbReference type="Proteomes" id="UP000024635">
    <property type="component" value="Unassembled WGS sequence"/>
</dbReference>
<protein>
    <recommendedName>
        <fullName evidence="4">7TM GPCR serpentine receptor class x (Srx) domain-containing protein</fullName>
    </recommendedName>
</protein>
<comment type="caution">
    <text evidence="2">The sequence shown here is derived from an EMBL/GenBank/DDBJ whole genome shotgun (WGS) entry which is preliminary data.</text>
</comment>
<sequence length="170" mass="20276">MVEAQFHIPKHDSKYWIAIVFVVFVPYFELIISPLSMCKFNLILYTWEYELALPLSYFIMCIEQYVQQTMIGVTCIFYIAIFVFLWKMGNMYGTSFQRERLIMYQTFFVTIYATIFNIASHNMWWINDADVPQAFALITYMWLLNTAVYPFSCLTTNRLEASLLLFIFLK</sequence>
<feature type="transmembrane region" description="Helical" evidence="1">
    <location>
        <begin position="65"/>
        <end position="86"/>
    </location>
</feature>
<evidence type="ECO:0000313" key="3">
    <source>
        <dbReference type="Proteomes" id="UP000024635"/>
    </source>
</evidence>
<evidence type="ECO:0008006" key="4">
    <source>
        <dbReference type="Google" id="ProtNLM"/>
    </source>
</evidence>
<gene>
    <name evidence="2" type="primary">Acey_s0453.g1707</name>
    <name evidence="2" type="ORF">Y032_0453g1707</name>
</gene>
<dbReference type="EMBL" id="JARK01000053">
    <property type="protein sequence ID" value="EYC44686.1"/>
    <property type="molecule type" value="Genomic_DNA"/>
</dbReference>
<evidence type="ECO:0000313" key="2">
    <source>
        <dbReference type="EMBL" id="EYC44686.1"/>
    </source>
</evidence>
<organism evidence="2 3">
    <name type="scientific">Ancylostoma ceylanicum</name>
    <dbReference type="NCBI Taxonomy" id="53326"/>
    <lineage>
        <taxon>Eukaryota</taxon>
        <taxon>Metazoa</taxon>
        <taxon>Ecdysozoa</taxon>
        <taxon>Nematoda</taxon>
        <taxon>Chromadorea</taxon>
        <taxon>Rhabditida</taxon>
        <taxon>Rhabditina</taxon>
        <taxon>Rhabditomorpha</taxon>
        <taxon>Strongyloidea</taxon>
        <taxon>Ancylostomatidae</taxon>
        <taxon>Ancylostomatinae</taxon>
        <taxon>Ancylostoma</taxon>
    </lineage>
</organism>
<evidence type="ECO:0000256" key="1">
    <source>
        <dbReference type="SAM" id="Phobius"/>
    </source>
</evidence>
<keyword evidence="3" id="KW-1185">Reference proteome</keyword>
<dbReference type="OrthoDB" id="10329688at2759"/>
<keyword evidence="1" id="KW-0812">Transmembrane</keyword>
<dbReference type="AlphaFoldDB" id="A0A016WYM8"/>
<feature type="transmembrane region" description="Helical" evidence="1">
    <location>
        <begin position="15"/>
        <end position="35"/>
    </location>
</feature>
<name>A0A016WYM8_9BILA</name>
<keyword evidence="1" id="KW-1133">Transmembrane helix</keyword>